<evidence type="ECO:0000259" key="2">
    <source>
        <dbReference type="Pfam" id="PF07811"/>
    </source>
</evidence>
<name>A0AAE3IYN6_9RHOB</name>
<dbReference type="EMBL" id="JAOYFC010000001">
    <property type="protein sequence ID" value="MCV6824439.1"/>
    <property type="molecule type" value="Genomic_DNA"/>
</dbReference>
<keyword evidence="1" id="KW-0472">Membrane</keyword>
<gene>
    <name evidence="3" type="ORF">OH136_07695</name>
</gene>
<organism evidence="3 4">
    <name type="scientific">Halocynthiibacter halioticoli</name>
    <dbReference type="NCBI Taxonomy" id="2986804"/>
    <lineage>
        <taxon>Bacteria</taxon>
        <taxon>Pseudomonadati</taxon>
        <taxon>Pseudomonadota</taxon>
        <taxon>Alphaproteobacteria</taxon>
        <taxon>Rhodobacterales</taxon>
        <taxon>Paracoccaceae</taxon>
        <taxon>Halocynthiibacter</taxon>
    </lineage>
</organism>
<keyword evidence="1" id="KW-0812">Transmembrane</keyword>
<accession>A0AAE3IYN6</accession>
<dbReference type="InterPro" id="IPR012495">
    <property type="entry name" value="TadE-like_dom"/>
</dbReference>
<feature type="transmembrane region" description="Helical" evidence="1">
    <location>
        <begin position="20"/>
        <end position="39"/>
    </location>
</feature>
<keyword evidence="1" id="KW-1133">Transmembrane helix</keyword>
<evidence type="ECO:0000256" key="1">
    <source>
        <dbReference type="SAM" id="Phobius"/>
    </source>
</evidence>
<reference evidence="3" key="1">
    <citation type="submission" date="2022-10" db="EMBL/GenBank/DDBJ databases">
        <authorList>
            <person name="Yue Y."/>
        </authorList>
    </citation>
    <scope>NUCLEOTIDE SEQUENCE</scope>
    <source>
        <strain evidence="3">Z654</strain>
    </source>
</reference>
<protein>
    <submittedName>
        <fullName evidence="3">Pilus assembly protein</fullName>
    </submittedName>
</protein>
<proteinExistence type="predicted"/>
<dbReference type="Proteomes" id="UP001208041">
    <property type="component" value="Unassembled WGS sequence"/>
</dbReference>
<comment type="caution">
    <text evidence="3">The sequence shown here is derived from an EMBL/GenBank/DDBJ whole genome shotgun (WGS) entry which is preliminary data.</text>
</comment>
<keyword evidence="4" id="KW-1185">Reference proteome</keyword>
<dbReference type="RefSeq" id="WP_263953246.1">
    <property type="nucleotide sequence ID" value="NZ_JAOYFC010000001.1"/>
</dbReference>
<dbReference type="AlphaFoldDB" id="A0AAE3IYN6"/>
<sequence length="166" mass="18057">MNRFVSHILRRFWREERGAALVEFAIMLPMMLLFFAVIIEGGRLMWSYQAVASGVRDAARYLARVTPRDICLSGGNVGTYTSDLEAIIRQSKDGSNLFPSGITVTSVTPSLSCVSGTYRNSPAPVTEVTANLTVTFPFASVFSFAGGTNLVTINTTISDQSRVFGT</sequence>
<evidence type="ECO:0000313" key="3">
    <source>
        <dbReference type="EMBL" id="MCV6824439.1"/>
    </source>
</evidence>
<feature type="domain" description="TadE-like" evidence="2">
    <location>
        <begin position="18"/>
        <end position="60"/>
    </location>
</feature>
<evidence type="ECO:0000313" key="4">
    <source>
        <dbReference type="Proteomes" id="UP001208041"/>
    </source>
</evidence>
<dbReference type="Pfam" id="PF07811">
    <property type="entry name" value="TadE"/>
    <property type="match status" value="1"/>
</dbReference>